<comment type="caution">
    <text evidence="2">The sequence shown here is derived from an EMBL/GenBank/DDBJ whole genome shotgun (WGS) entry which is preliminary data.</text>
</comment>
<feature type="region of interest" description="Disordered" evidence="1">
    <location>
        <begin position="1"/>
        <end position="25"/>
    </location>
</feature>
<proteinExistence type="predicted"/>
<name>A0A4R4D6L2_9PROT</name>
<evidence type="ECO:0000313" key="2">
    <source>
        <dbReference type="EMBL" id="TCZ55261.1"/>
    </source>
</evidence>
<keyword evidence="3" id="KW-1185">Reference proteome</keyword>
<sequence>MLDDVASQGRTVRHGGETLADQRPRQLFAPTEAARSTRILLRHHGVRPLHLLGASFVTGRFAAGQAPPAVMAPRSLAGYRVEGDGDAGVTGAVVEYGFRPTDQFPCLWLVTSNPLGGAAAWNGQGYAGLVVRFSGTPGPANQVEYEIRDAARP</sequence>
<dbReference type="EMBL" id="SKBM01000028">
    <property type="protein sequence ID" value="TCZ55261.1"/>
    <property type="molecule type" value="Genomic_DNA"/>
</dbReference>
<gene>
    <name evidence="2" type="ORF">EXY23_22010</name>
</gene>
<dbReference type="RefSeq" id="WP_132294809.1">
    <property type="nucleotide sequence ID" value="NZ_SKBM01000028.1"/>
</dbReference>
<evidence type="ECO:0000256" key="1">
    <source>
        <dbReference type="SAM" id="MobiDB-lite"/>
    </source>
</evidence>
<evidence type="ECO:0000313" key="3">
    <source>
        <dbReference type="Proteomes" id="UP000295023"/>
    </source>
</evidence>
<feature type="compositionally biased region" description="Basic and acidic residues" evidence="1">
    <location>
        <begin position="14"/>
        <end position="24"/>
    </location>
</feature>
<protein>
    <submittedName>
        <fullName evidence="2">Uncharacterized protein</fullName>
    </submittedName>
</protein>
<dbReference type="OrthoDB" id="9841578at2"/>
<organism evidence="2 3">
    <name type="scientific">Roseicella aquatilis</name>
    <dbReference type="NCBI Taxonomy" id="2527868"/>
    <lineage>
        <taxon>Bacteria</taxon>
        <taxon>Pseudomonadati</taxon>
        <taxon>Pseudomonadota</taxon>
        <taxon>Alphaproteobacteria</taxon>
        <taxon>Acetobacterales</taxon>
        <taxon>Roseomonadaceae</taxon>
        <taxon>Roseicella</taxon>
    </lineage>
</organism>
<accession>A0A4R4D6L2</accession>
<dbReference type="Proteomes" id="UP000295023">
    <property type="component" value="Unassembled WGS sequence"/>
</dbReference>
<reference evidence="2 3" key="1">
    <citation type="submission" date="2019-03" db="EMBL/GenBank/DDBJ databases">
        <title>Paracraurococcus aquatilis NE82 genome sequence.</title>
        <authorList>
            <person name="Zhao Y."/>
            <person name="Du Z."/>
        </authorList>
    </citation>
    <scope>NUCLEOTIDE SEQUENCE [LARGE SCALE GENOMIC DNA]</scope>
    <source>
        <strain evidence="2 3">NE82</strain>
    </source>
</reference>
<dbReference type="AlphaFoldDB" id="A0A4R4D6L2"/>